<sequence>MAGKKVSLKAATNELLEQVNQLYPTGTVFLDFEGDQVGYVRHDQAQQKVFPGGLMITLTDLTEPDYTASHELLHLLMLLQGFPQIFFQLSLGEDELDEQMMIMATDLYNVAMHTVVVDEQRRHELITPQIEAEYLAGIHATLSDEGDQVDNERTLRLLTLLDALVFYGDHLDQVQADLNQRYPSALKTAQALYAQAFDKAVDSPYAMRRVIVRLFKLFDEQMHAWQLPPLHNTEFTTVSPVLSERQLRLSVKQVFEIFHSDMQNRESGKRAYVGLRRNDRQNSFVIDAPQGDTAAEFVSLYAQPVQEFLDQHGIPYIVRK</sequence>
<name>A0A0R1VDK9_9LACO</name>
<keyword evidence="2" id="KW-1185">Reference proteome</keyword>
<evidence type="ECO:0000313" key="2">
    <source>
        <dbReference type="Proteomes" id="UP000051739"/>
    </source>
</evidence>
<comment type="caution">
    <text evidence="1">The sequence shown here is derived from an EMBL/GenBank/DDBJ whole genome shotgun (WGS) entry which is preliminary data.</text>
</comment>
<protein>
    <recommendedName>
        <fullName evidence="3">IpaB EvcA family protein</fullName>
    </recommendedName>
</protein>
<organism evidence="1 2">
    <name type="scientific">Limosilactobacillus gastricus DSM 16045</name>
    <dbReference type="NCBI Taxonomy" id="1423749"/>
    <lineage>
        <taxon>Bacteria</taxon>
        <taxon>Bacillati</taxon>
        <taxon>Bacillota</taxon>
        <taxon>Bacilli</taxon>
        <taxon>Lactobacillales</taxon>
        <taxon>Lactobacillaceae</taxon>
        <taxon>Limosilactobacillus</taxon>
    </lineage>
</organism>
<proteinExistence type="predicted"/>
<gene>
    <name evidence="1" type="ORF">FC60_GL000026</name>
</gene>
<dbReference type="Proteomes" id="UP000051739">
    <property type="component" value="Unassembled WGS sequence"/>
</dbReference>
<reference evidence="1 2" key="1">
    <citation type="journal article" date="2015" name="Genome Announc.">
        <title>Expanding the biotechnology potential of lactobacilli through comparative genomics of 213 strains and associated genera.</title>
        <authorList>
            <person name="Sun Z."/>
            <person name="Harris H.M."/>
            <person name="McCann A."/>
            <person name="Guo C."/>
            <person name="Argimon S."/>
            <person name="Zhang W."/>
            <person name="Yang X."/>
            <person name="Jeffery I.B."/>
            <person name="Cooney J.C."/>
            <person name="Kagawa T.F."/>
            <person name="Liu W."/>
            <person name="Song Y."/>
            <person name="Salvetti E."/>
            <person name="Wrobel A."/>
            <person name="Rasinkangas P."/>
            <person name="Parkhill J."/>
            <person name="Rea M.C."/>
            <person name="O'Sullivan O."/>
            <person name="Ritari J."/>
            <person name="Douillard F.P."/>
            <person name="Paul Ross R."/>
            <person name="Yang R."/>
            <person name="Briner A.E."/>
            <person name="Felis G.E."/>
            <person name="de Vos W.M."/>
            <person name="Barrangou R."/>
            <person name="Klaenhammer T.R."/>
            <person name="Caufield P.W."/>
            <person name="Cui Y."/>
            <person name="Zhang H."/>
            <person name="O'Toole P.W."/>
        </authorList>
    </citation>
    <scope>NUCLEOTIDE SEQUENCE [LARGE SCALE GENOMIC DNA]</scope>
    <source>
        <strain evidence="1 2">DSM 16045</strain>
    </source>
</reference>
<dbReference type="PATRIC" id="fig|1423749.3.peg.26"/>
<dbReference type="AlphaFoldDB" id="A0A0R1VDK9"/>
<dbReference type="EMBL" id="AZFN01000001">
    <property type="protein sequence ID" value="KRM03656.1"/>
    <property type="molecule type" value="Genomic_DNA"/>
</dbReference>
<dbReference type="RefSeq" id="WP_056936517.1">
    <property type="nucleotide sequence ID" value="NZ_AZFN01000001.1"/>
</dbReference>
<accession>A0A0R1VDK9</accession>
<evidence type="ECO:0000313" key="1">
    <source>
        <dbReference type="EMBL" id="KRM03656.1"/>
    </source>
</evidence>
<evidence type="ECO:0008006" key="3">
    <source>
        <dbReference type="Google" id="ProtNLM"/>
    </source>
</evidence>